<sequence>MLVFDAVGVAVLLDGTGVGDAVGEDTGVPVPCTMIVLPSLGGFVLTAQTNTTTMAEVRSVPATKAMKDMRRFMALRYVHLA</sequence>
<dbReference type="Proteomes" id="UP000606172">
    <property type="component" value="Unassembled WGS sequence"/>
</dbReference>
<gene>
    <name evidence="1" type="ORF">Ssi02_71110</name>
</gene>
<reference evidence="1" key="1">
    <citation type="submission" date="2021-01" db="EMBL/GenBank/DDBJ databases">
        <title>Whole genome shotgun sequence of Sinosporangium siamense NBRC 109515.</title>
        <authorList>
            <person name="Komaki H."/>
            <person name="Tamura T."/>
        </authorList>
    </citation>
    <scope>NUCLEOTIDE SEQUENCE</scope>
    <source>
        <strain evidence="1">NBRC 109515</strain>
    </source>
</reference>
<keyword evidence="2" id="KW-1185">Reference proteome</keyword>
<evidence type="ECO:0000313" key="2">
    <source>
        <dbReference type="Proteomes" id="UP000606172"/>
    </source>
</evidence>
<protein>
    <submittedName>
        <fullName evidence="1">Uncharacterized protein</fullName>
    </submittedName>
</protein>
<accession>A0A919RN76</accession>
<dbReference type="EMBL" id="BOOW01000051">
    <property type="protein sequence ID" value="GII96880.1"/>
    <property type="molecule type" value="Genomic_DNA"/>
</dbReference>
<comment type="caution">
    <text evidence="1">The sequence shown here is derived from an EMBL/GenBank/DDBJ whole genome shotgun (WGS) entry which is preliminary data.</text>
</comment>
<evidence type="ECO:0000313" key="1">
    <source>
        <dbReference type="EMBL" id="GII96880.1"/>
    </source>
</evidence>
<name>A0A919RN76_9ACTN</name>
<dbReference type="AlphaFoldDB" id="A0A919RN76"/>
<organism evidence="1 2">
    <name type="scientific">Sinosporangium siamense</name>
    <dbReference type="NCBI Taxonomy" id="1367973"/>
    <lineage>
        <taxon>Bacteria</taxon>
        <taxon>Bacillati</taxon>
        <taxon>Actinomycetota</taxon>
        <taxon>Actinomycetes</taxon>
        <taxon>Streptosporangiales</taxon>
        <taxon>Streptosporangiaceae</taxon>
        <taxon>Sinosporangium</taxon>
    </lineage>
</organism>
<proteinExistence type="predicted"/>